<dbReference type="Pfam" id="PF00078">
    <property type="entry name" value="RVT_1"/>
    <property type="match status" value="1"/>
</dbReference>
<dbReference type="PANTHER" id="PTHR19446">
    <property type="entry name" value="REVERSE TRANSCRIPTASES"/>
    <property type="match status" value="1"/>
</dbReference>
<dbReference type="CDD" id="cd01650">
    <property type="entry name" value="RT_nLTR_like"/>
    <property type="match status" value="1"/>
</dbReference>
<dbReference type="SUPFAM" id="SSF56672">
    <property type="entry name" value="DNA/RNA polymerases"/>
    <property type="match status" value="1"/>
</dbReference>
<evidence type="ECO:0000313" key="2">
    <source>
        <dbReference type="EMBL" id="KAG1566200.1"/>
    </source>
</evidence>
<sequence>MSTTELTGSSMRIRQDLSLDSNHIMRLTIEKLNADLCQAIYTSLDDSCGRVSLSTGPLRDFWTDKLQEAYAYRELCYRKWRKAYGLNKLHYWLKHQEARATLRRLIAQRRRETWTTFCKQMASEEYTKAISKLSRIRKNRTLKPTFSTPEGPQHAADIMASYLEATFSSDLLKNVQLYEIDTPILPFEIDCLFTRDDINITIRSLPIKKAPGIDHLRNKMLQLISHLLAPILFHLFHMCWAWSYVPQIWCIAQVIPIYKKGSPSYLGNYRPISLITIFRKILERCIQHILQTDGPPLDIAQGGFRESRSALDQALSLTEISHVLRTHYHVKPALAFLGIKSAYDTVNRSFVWDTLSRYISSPMLSLLRCLFDDVQTEILLSNTISRRFNPKTGALQDSILSPYLYSVYINQLPAQLRPQAITTDMSPLETIPLLNCLLYADDVVIINERTTMTDLLRKCEEYSLQMGYRWNPSKCVILDNQLEPIPYTIYNQALPQATSFAYLGVPFKPGGYLDLDELIRRKSSKALATMNVLKSIGINPSGFYRLLSTRFYAHIVRPQLEYGLAINRFTITQLKSIEDVQDTCIRKIHGTRGKTCTKLMLHIAKLPLMADQVHISQAQFLYRSLHLSDDALLCRLLPHIRHIRGHQWFLLSKTPLGKSMYTVEDRLVTWWKAASMSQTPYVQVHTQTRHYLPQYAPTPLYA</sequence>
<keyword evidence="3" id="KW-1185">Reference proteome</keyword>
<dbReference type="PROSITE" id="PS50878">
    <property type="entry name" value="RT_POL"/>
    <property type="match status" value="1"/>
</dbReference>
<proteinExistence type="predicted"/>
<protein>
    <recommendedName>
        <fullName evidence="1">Reverse transcriptase domain-containing protein</fullName>
    </recommendedName>
</protein>
<gene>
    <name evidence="2" type="ORF">G6F50_009363</name>
</gene>
<dbReference type="EMBL" id="JAANIU010001824">
    <property type="protein sequence ID" value="KAG1566200.1"/>
    <property type="molecule type" value="Genomic_DNA"/>
</dbReference>
<evidence type="ECO:0000313" key="3">
    <source>
        <dbReference type="Proteomes" id="UP000740926"/>
    </source>
</evidence>
<dbReference type="AlphaFoldDB" id="A0A9P6YWW5"/>
<dbReference type="Proteomes" id="UP000740926">
    <property type="component" value="Unassembled WGS sequence"/>
</dbReference>
<feature type="domain" description="Reverse transcriptase" evidence="1">
    <location>
        <begin position="238"/>
        <end position="507"/>
    </location>
</feature>
<reference evidence="2 3" key="1">
    <citation type="journal article" date="2020" name="Microb. Genom.">
        <title>Genetic diversity of clinical and environmental Mucorales isolates obtained from an investigation of mucormycosis cases among solid organ transplant recipients.</title>
        <authorList>
            <person name="Nguyen M.H."/>
            <person name="Kaul D."/>
            <person name="Muto C."/>
            <person name="Cheng S.J."/>
            <person name="Richter R.A."/>
            <person name="Bruno V.M."/>
            <person name="Liu G."/>
            <person name="Beyhan S."/>
            <person name="Sundermann A.J."/>
            <person name="Mounaud S."/>
            <person name="Pasculle A.W."/>
            <person name="Nierman W.C."/>
            <person name="Driscoll E."/>
            <person name="Cumbie R."/>
            <person name="Clancy C.J."/>
            <person name="Dupont C.L."/>
        </authorList>
    </citation>
    <scope>NUCLEOTIDE SEQUENCE [LARGE SCALE GENOMIC DNA]</scope>
    <source>
        <strain evidence="2 3">GL24</strain>
    </source>
</reference>
<evidence type="ECO:0000259" key="1">
    <source>
        <dbReference type="PROSITE" id="PS50878"/>
    </source>
</evidence>
<name>A0A9P6YWW5_9FUNG</name>
<comment type="caution">
    <text evidence="2">The sequence shown here is derived from an EMBL/GenBank/DDBJ whole genome shotgun (WGS) entry which is preliminary data.</text>
</comment>
<dbReference type="InterPro" id="IPR000477">
    <property type="entry name" value="RT_dom"/>
</dbReference>
<organism evidence="2 3">
    <name type="scientific">Rhizopus delemar</name>
    <dbReference type="NCBI Taxonomy" id="936053"/>
    <lineage>
        <taxon>Eukaryota</taxon>
        <taxon>Fungi</taxon>
        <taxon>Fungi incertae sedis</taxon>
        <taxon>Mucoromycota</taxon>
        <taxon>Mucoromycotina</taxon>
        <taxon>Mucoromycetes</taxon>
        <taxon>Mucorales</taxon>
        <taxon>Mucorineae</taxon>
        <taxon>Rhizopodaceae</taxon>
        <taxon>Rhizopus</taxon>
    </lineage>
</organism>
<accession>A0A9P6YWW5</accession>
<dbReference type="InterPro" id="IPR043502">
    <property type="entry name" value="DNA/RNA_pol_sf"/>
</dbReference>